<keyword evidence="2" id="KW-1185">Reference proteome</keyword>
<name>A0ACB8DMU1_DERSI</name>
<proteinExistence type="predicted"/>
<sequence>MAPLARVLTSVPKLHHPFYADDMTLWVSQDSIGEAQDVVQTAINVIERYISIMRLFCLPEKSELLTNKSHRCDPGIDLFVHGQPVPKVDKIRILSLHIQSNLDARLTLKHLDKQLKQISRMVCQNMSRNHGLSEKDIMQMIDLLQMTVVSRLAYHLPSHHLTEKQLDQANRLIRPAVKTALRLPVRTSTARLL</sequence>
<evidence type="ECO:0000313" key="1">
    <source>
        <dbReference type="EMBL" id="KAH7973665.1"/>
    </source>
</evidence>
<accession>A0ACB8DMU1</accession>
<dbReference type="EMBL" id="CM023479">
    <property type="protein sequence ID" value="KAH7973665.1"/>
    <property type="molecule type" value="Genomic_DNA"/>
</dbReference>
<evidence type="ECO:0000313" key="2">
    <source>
        <dbReference type="Proteomes" id="UP000821865"/>
    </source>
</evidence>
<organism evidence="1 2">
    <name type="scientific">Dermacentor silvarum</name>
    <name type="common">Tick</name>
    <dbReference type="NCBI Taxonomy" id="543639"/>
    <lineage>
        <taxon>Eukaryota</taxon>
        <taxon>Metazoa</taxon>
        <taxon>Ecdysozoa</taxon>
        <taxon>Arthropoda</taxon>
        <taxon>Chelicerata</taxon>
        <taxon>Arachnida</taxon>
        <taxon>Acari</taxon>
        <taxon>Parasitiformes</taxon>
        <taxon>Ixodida</taxon>
        <taxon>Ixodoidea</taxon>
        <taxon>Ixodidae</taxon>
        <taxon>Rhipicephalinae</taxon>
        <taxon>Dermacentor</taxon>
    </lineage>
</organism>
<dbReference type="Proteomes" id="UP000821865">
    <property type="component" value="Chromosome 10"/>
</dbReference>
<comment type="caution">
    <text evidence="1">The sequence shown here is derived from an EMBL/GenBank/DDBJ whole genome shotgun (WGS) entry which is preliminary data.</text>
</comment>
<reference evidence="1" key="1">
    <citation type="submission" date="2020-05" db="EMBL/GenBank/DDBJ databases">
        <title>Large-scale comparative analyses of tick genomes elucidate their genetic diversity and vector capacities.</title>
        <authorList>
            <person name="Jia N."/>
            <person name="Wang J."/>
            <person name="Shi W."/>
            <person name="Du L."/>
            <person name="Sun Y."/>
            <person name="Zhan W."/>
            <person name="Jiang J."/>
            <person name="Wang Q."/>
            <person name="Zhang B."/>
            <person name="Ji P."/>
            <person name="Sakyi L.B."/>
            <person name="Cui X."/>
            <person name="Yuan T."/>
            <person name="Jiang B."/>
            <person name="Yang W."/>
            <person name="Lam T.T.-Y."/>
            <person name="Chang Q."/>
            <person name="Ding S."/>
            <person name="Wang X."/>
            <person name="Zhu J."/>
            <person name="Ruan X."/>
            <person name="Zhao L."/>
            <person name="Wei J."/>
            <person name="Que T."/>
            <person name="Du C."/>
            <person name="Cheng J."/>
            <person name="Dai P."/>
            <person name="Han X."/>
            <person name="Huang E."/>
            <person name="Gao Y."/>
            <person name="Liu J."/>
            <person name="Shao H."/>
            <person name="Ye R."/>
            <person name="Li L."/>
            <person name="Wei W."/>
            <person name="Wang X."/>
            <person name="Wang C."/>
            <person name="Yang T."/>
            <person name="Huo Q."/>
            <person name="Li W."/>
            <person name="Guo W."/>
            <person name="Chen H."/>
            <person name="Zhou L."/>
            <person name="Ni X."/>
            <person name="Tian J."/>
            <person name="Zhou Y."/>
            <person name="Sheng Y."/>
            <person name="Liu T."/>
            <person name="Pan Y."/>
            <person name="Xia L."/>
            <person name="Li J."/>
            <person name="Zhao F."/>
            <person name="Cao W."/>
        </authorList>
    </citation>
    <scope>NUCLEOTIDE SEQUENCE</scope>
    <source>
        <strain evidence="1">Dsil-2018</strain>
    </source>
</reference>
<gene>
    <name evidence="1" type="ORF">HPB49_003794</name>
</gene>
<protein>
    <submittedName>
        <fullName evidence="1">Uncharacterized protein</fullName>
    </submittedName>
</protein>